<dbReference type="AlphaFoldDB" id="A0AA40C450"/>
<dbReference type="EMBL" id="JAULSR010000003">
    <property type="protein sequence ID" value="KAK0624711.1"/>
    <property type="molecule type" value="Genomic_DNA"/>
</dbReference>
<evidence type="ECO:0000256" key="1">
    <source>
        <dbReference type="SAM" id="MobiDB-lite"/>
    </source>
</evidence>
<feature type="compositionally biased region" description="Gly residues" evidence="1">
    <location>
        <begin position="62"/>
        <end position="79"/>
    </location>
</feature>
<dbReference type="Proteomes" id="UP001174934">
    <property type="component" value="Unassembled WGS sequence"/>
</dbReference>
<comment type="caution">
    <text evidence="2">The sequence shown here is derived from an EMBL/GenBank/DDBJ whole genome shotgun (WGS) entry which is preliminary data.</text>
</comment>
<reference evidence="2" key="1">
    <citation type="submission" date="2023-06" db="EMBL/GenBank/DDBJ databases">
        <title>Genome-scale phylogeny and comparative genomics of the fungal order Sordariales.</title>
        <authorList>
            <consortium name="Lawrence Berkeley National Laboratory"/>
            <person name="Hensen N."/>
            <person name="Bonometti L."/>
            <person name="Westerberg I."/>
            <person name="Brannstrom I.O."/>
            <person name="Guillou S."/>
            <person name="Cros-Aarteil S."/>
            <person name="Calhoun S."/>
            <person name="Haridas S."/>
            <person name="Kuo A."/>
            <person name="Mondo S."/>
            <person name="Pangilinan J."/>
            <person name="Riley R."/>
            <person name="LaButti K."/>
            <person name="Andreopoulos B."/>
            <person name="Lipzen A."/>
            <person name="Chen C."/>
            <person name="Yanf M."/>
            <person name="Daum C."/>
            <person name="Ng V."/>
            <person name="Clum A."/>
            <person name="Steindorff A."/>
            <person name="Ohm R."/>
            <person name="Martin F."/>
            <person name="Silar P."/>
            <person name="Natvig D."/>
            <person name="Lalanne C."/>
            <person name="Gautier V."/>
            <person name="Ament-velasquez S.L."/>
            <person name="Kruys A."/>
            <person name="Hutchinson M.I."/>
            <person name="Powell A.J."/>
            <person name="Barry K."/>
            <person name="Miller A.N."/>
            <person name="Grigoriev I.V."/>
            <person name="Debuchy R."/>
            <person name="Gladieux P."/>
            <person name="Thoren M.H."/>
            <person name="Johannesson H."/>
        </authorList>
    </citation>
    <scope>NUCLEOTIDE SEQUENCE</scope>
    <source>
        <strain evidence="2">SMH3391-2</strain>
    </source>
</reference>
<evidence type="ECO:0000313" key="2">
    <source>
        <dbReference type="EMBL" id="KAK0624711.1"/>
    </source>
</evidence>
<protein>
    <submittedName>
        <fullName evidence="2">Uncharacterized protein</fullName>
    </submittedName>
</protein>
<proteinExistence type="predicted"/>
<evidence type="ECO:0000313" key="3">
    <source>
        <dbReference type="Proteomes" id="UP001174934"/>
    </source>
</evidence>
<feature type="region of interest" description="Disordered" evidence="1">
    <location>
        <begin position="178"/>
        <end position="209"/>
    </location>
</feature>
<gene>
    <name evidence="2" type="ORF">B0T17DRAFT_616900</name>
</gene>
<organism evidence="2 3">
    <name type="scientific">Bombardia bombarda</name>
    <dbReference type="NCBI Taxonomy" id="252184"/>
    <lineage>
        <taxon>Eukaryota</taxon>
        <taxon>Fungi</taxon>
        <taxon>Dikarya</taxon>
        <taxon>Ascomycota</taxon>
        <taxon>Pezizomycotina</taxon>
        <taxon>Sordariomycetes</taxon>
        <taxon>Sordariomycetidae</taxon>
        <taxon>Sordariales</taxon>
        <taxon>Lasiosphaeriaceae</taxon>
        <taxon>Bombardia</taxon>
    </lineage>
</organism>
<accession>A0AA40C450</accession>
<name>A0AA40C450_9PEZI</name>
<feature type="region of interest" description="Disordered" evidence="1">
    <location>
        <begin position="62"/>
        <end position="83"/>
    </location>
</feature>
<sequence>MLAMRLALARLVDVSLMYLIQNESFYGTFMAEWMPALVWNCINDNIYFRDLGWLEKVEGAVGSGGGSGGGSGRKGGGVKGAEVKKEVEEKVEVKRVDENPVVNEDGTAETVRRCGGRRVCGEDRDIVAAGAAGAADPADAFTGAAPLELVATANSDDADTENKIELTRNAAASCANAPTRAAAANEKCDDITSGSGTKDDKIRLVLRTP</sequence>
<keyword evidence="3" id="KW-1185">Reference proteome</keyword>